<evidence type="ECO:0000256" key="4">
    <source>
        <dbReference type="ARBA" id="ARBA00023143"/>
    </source>
</evidence>
<evidence type="ECO:0000259" key="7">
    <source>
        <dbReference type="Pfam" id="PF07195"/>
    </source>
</evidence>
<feature type="domain" description="Flagellar hook-associated protein 2 C-terminal" evidence="7">
    <location>
        <begin position="217"/>
        <end position="491"/>
    </location>
</feature>
<proteinExistence type="inferred from homology"/>
<evidence type="ECO:0000313" key="8">
    <source>
        <dbReference type="EMBL" id="MEK8131750.1"/>
    </source>
</evidence>
<dbReference type="PANTHER" id="PTHR30288">
    <property type="entry name" value="FLAGELLAR CAP/ASSEMBLY PROTEIN FLID"/>
    <property type="match status" value="1"/>
</dbReference>
<keyword evidence="8" id="KW-0282">Flagellum</keyword>
<evidence type="ECO:0000259" key="6">
    <source>
        <dbReference type="Pfam" id="PF02465"/>
    </source>
</evidence>
<gene>
    <name evidence="8" type="primary">fliD</name>
    <name evidence="8" type="ORF">WMW72_27965</name>
</gene>
<comment type="subcellular location">
    <subcellularLocation>
        <location evidence="5">Secreted</location>
    </subcellularLocation>
    <subcellularLocation>
        <location evidence="5">Bacterial flagellum</location>
    </subcellularLocation>
</comment>
<feature type="coiled-coil region" evidence="5">
    <location>
        <begin position="417"/>
        <end position="474"/>
    </location>
</feature>
<evidence type="ECO:0000313" key="9">
    <source>
        <dbReference type="Proteomes" id="UP001469365"/>
    </source>
</evidence>
<dbReference type="EMBL" id="JBBPCC010000023">
    <property type="protein sequence ID" value="MEK8131750.1"/>
    <property type="molecule type" value="Genomic_DNA"/>
</dbReference>
<evidence type="ECO:0000256" key="2">
    <source>
        <dbReference type="ARBA" id="ARBA00011255"/>
    </source>
</evidence>
<comment type="subunit">
    <text evidence="2 5">Homopentamer.</text>
</comment>
<sequence>MVQRITGMSNSGIDIDAAVKGMLMGQQNKVDKLGQKKQTIEWQRQAYLDMNTKLTDFRNNKLFNFKLEGTLAASKVDISGNQDAISVKATGNAIQGNLNVKVKSLATSASLTSSASVTIDLTKKSLKEQFGNVSISDSITINGKKVTFDPEKDTLDKVITKINKETNVTAFFNTSNKQLVLTSKDTGADTKIEVDMNGELAQALKLQATAGVNYKTGQDAQVFINDTLTSQKSNTFLVNGVEITLKNPSPNPGNSGSNNASDYTGSVIRVSRDVNAIVDSIKTFITDYNSILKTLQDKVSETKYRDFPPLTAEQKESLKEKEIEQWEEKAKSGLLANDSILTSVISGFRSVMSGKVDNGSKYNTLANIGIGSIGYLDNGKLTLNDENKLRKALEEDPEAVLNLFTADGTGKKDRSDMGLAERMYADLKSTLDQVKKKTGLSAISLDDTVLGKQMKDLTSRIKAGNNRLADLETRYYKQFSAMEQAMQKYNSQSNSLAGYFK</sequence>
<dbReference type="Pfam" id="PF07195">
    <property type="entry name" value="FliD_C"/>
    <property type="match status" value="1"/>
</dbReference>
<dbReference type="Pfam" id="PF02465">
    <property type="entry name" value="FliD_N"/>
    <property type="match status" value="1"/>
</dbReference>
<protein>
    <recommendedName>
        <fullName evidence="5">Flagellar hook-associated protein 2</fullName>
        <shortName evidence="5">HAP2</shortName>
    </recommendedName>
    <alternativeName>
        <fullName evidence="5">Flagellar cap protein</fullName>
    </alternativeName>
</protein>
<dbReference type="PANTHER" id="PTHR30288:SF0">
    <property type="entry name" value="FLAGELLAR HOOK-ASSOCIATED PROTEIN 2"/>
    <property type="match status" value="1"/>
</dbReference>
<keyword evidence="8" id="KW-0966">Cell projection</keyword>
<dbReference type="InterPro" id="IPR003481">
    <property type="entry name" value="FliD_N"/>
</dbReference>
<evidence type="ECO:0000256" key="5">
    <source>
        <dbReference type="RuleBase" id="RU362066"/>
    </source>
</evidence>
<name>A0ABU9DS90_9BACL</name>
<accession>A0ABU9DS90</accession>
<dbReference type="RefSeq" id="WP_341418881.1">
    <property type="nucleotide sequence ID" value="NZ_JBBPCC010000023.1"/>
</dbReference>
<comment type="similarity">
    <text evidence="1 5">Belongs to the FliD family.</text>
</comment>
<keyword evidence="5" id="KW-0964">Secreted</keyword>
<evidence type="ECO:0000256" key="3">
    <source>
        <dbReference type="ARBA" id="ARBA00023054"/>
    </source>
</evidence>
<dbReference type="InterPro" id="IPR040026">
    <property type="entry name" value="FliD"/>
</dbReference>
<keyword evidence="9" id="KW-1185">Reference proteome</keyword>
<feature type="domain" description="Flagellar hook-associated protein 2 N-terminal" evidence="6">
    <location>
        <begin position="11"/>
        <end position="108"/>
    </location>
</feature>
<keyword evidence="4 5" id="KW-0975">Bacterial flagellum</keyword>
<keyword evidence="8" id="KW-0969">Cilium</keyword>
<evidence type="ECO:0000256" key="1">
    <source>
        <dbReference type="ARBA" id="ARBA00009764"/>
    </source>
</evidence>
<keyword evidence="3 5" id="KW-0175">Coiled coil</keyword>
<organism evidence="8 9">
    <name type="scientific">Paenibacillus filicis</name>
    <dbReference type="NCBI Taxonomy" id="669464"/>
    <lineage>
        <taxon>Bacteria</taxon>
        <taxon>Bacillati</taxon>
        <taxon>Bacillota</taxon>
        <taxon>Bacilli</taxon>
        <taxon>Bacillales</taxon>
        <taxon>Paenibacillaceae</taxon>
        <taxon>Paenibacillus</taxon>
    </lineage>
</organism>
<comment type="function">
    <text evidence="5">Required for morphogenesis and for the elongation of the flagellar filament by facilitating polymerization of the flagellin monomers at the tip of growing filament. Forms a capping structure, which prevents flagellin subunits (transported through the central channel of the flagellum) from leaking out without polymerization at the distal end.</text>
</comment>
<comment type="caution">
    <text evidence="8">The sequence shown here is derived from an EMBL/GenBank/DDBJ whole genome shotgun (WGS) entry which is preliminary data.</text>
</comment>
<reference evidence="8 9" key="1">
    <citation type="submission" date="2024-04" db="EMBL/GenBank/DDBJ databases">
        <title>draft genome sequnece of Paenibacillus filicis.</title>
        <authorList>
            <person name="Kim D.-U."/>
        </authorList>
    </citation>
    <scope>NUCLEOTIDE SEQUENCE [LARGE SCALE GENOMIC DNA]</scope>
    <source>
        <strain evidence="8 9">KACC14197</strain>
    </source>
</reference>
<dbReference type="InterPro" id="IPR010809">
    <property type="entry name" value="FliD_C"/>
</dbReference>
<dbReference type="Proteomes" id="UP001469365">
    <property type="component" value="Unassembled WGS sequence"/>
</dbReference>